<dbReference type="AlphaFoldDB" id="A0AAQ4ET04"/>
<feature type="domain" description="Methyltransferase type 11" evidence="1">
    <location>
        <begin position="1"/>
        <end position="70"/>
    </location>
</feature>
<evidence type="ECO:0000259" key="1">
    <source>
        <dbReference type="Pfam" id="PF08241"/>
    </source>
</evidence>
<proteinExistence type="predicted"/>
<gene>
    <name evidence="2" type="ORF">V5799_020740</name>
</gene>
<dbReference type="SUPFAM" id="SSF53335">
    <property type="entry name" value="S-adenosyl-L-methionine-dependent methyltransferases"/>
    <property type="match status" value="1"/>
</dbReference>
<sequence length="97" mass="11328">MLKFAREKRSDPKIEYRNLDLLSDQDVERFVLAEGHFQMVYSFSALHWIADHRHALKNIETLMAPGGECFLLFSSDLVVFDVFTAMINSPRWEKYSG</sequence>
<comment type="caution">
    <text evidence="2">The sequence shown here is derived from an EMBL/GenBank/DDBJ whole genome shotgun (WGS) entry which is preliminary data.</text>
</comment>
<dbReference type="GO" id="GO:0008757">
    <property type="term" value="F:S-adenosylmethionine-dependent methyltransferase activity"/>
    <property type="evidence" value="ECO:0007669"/>
    <property type="project" value="InterPro"/>
</dbReference>
<dbReference type="Pfam" id="PF08241">
    <property type="entry name" value="Methyltransf_11"/>
    <property type="match status" value="1"/>
</dbReference>
<name>A0AAQ4ET04_AMBAM</name>
<feature type="non-terminal residue" evidence="2">
    <location>
        <position position="97"/>
    </location>
</feature>
<evidence type="ECO:0000313" key="2">
    <source>
        <dbReference type="EMBL" id="KAK8777919.1"/>
    </source>
</evidence>
<evidence type="ECO:0000313" key="3">
    <source>
        <dbReference type="Proteomes" id="UP001321473"/>
    </source>
</evidence>
<dbReference type="Gene3D" id="3.40.50.150">
    <property type="entry name" value="Vaccinia Virus protein VP39"/>
    <property type="match status" value="1"/>
</dbReference>
<protein>
    <recommendedName>
        <fullName evidence="1">Methyltransferase type 11 domain-containing protein</fullName>
    </recommendedName>
</protein>
<accession>A0AAQ4ET04</accession>
<keyword evidence="3" id="KW-1185">Reference proteome</keyword>
<organism evidence="2 3">
    <name type="scientific">Amblyomma americanum</name>
    <name type="common">Lone star tick</name>
    <dbReference type="NCBI Taxonomy" id="6943"/>
    <lineage>
        <taxon>Eukaryota</taxon>
        <taxon>Metazoa</taxon>
        <taxon>Ecdysozoa</taxon>
        <taxon>Arthropoda</taxon>
        <taxon>Chelicerata</taxon>
        <taxon>Arachnida</taxon>
        <taxon>Acari</taxon>
        <taxon>Parasitiformes</taxon>
        <taxon>Ixodida</taxon>
        <taxon>Ixodoidea</taxon>
        <taxon>Ixodidae</taxon>
        <taxon>Amblyomminae</taxon>
        <taxon>Amblyomma</taxon>
    </lineage>
</organism>
<dbReference type="Proteomes" id="UP001321473">
    <property type="component" value="Unassembled WGS sequence"/>
</dbReference>
<dbReference type="InterPro" id="IPR029063">
    <property type="entry name" value="SAM-dependent_MTases_sf"/>
</dbReference>
<reference evidence="2 3" key="1">
    <citation type="journal article" date="2023" name="Arcadia Sci">
        <title>De novo assembly of a long-read Amblyomma americanum tick genome.</title>
        <authorList>
            <person name="Chou S."/>
            <person name="Poskanzer K.E."/>
            <person name="Rollins M."/>
            <person name="Thuy-Boun P.S."/>
        </authorList>
    </citation>
    <scope>NUCLEOTIDE SEQUENCE [LARGE SCALE GENOMIC DNA]</scope>
    <source>
        <strain evidence="2">F_SG_1</strain>
        <tissue evidence="2">Salivary glands</tissue>
    </source>
</reference>
<dbReference type="InterPro" id="IPR013216">
    <property type="entry name" value="Methyltransf_11"/>
</dbReference>
<dbReference type="EMBL" id="JARKHS020011318">
    <property type="protein sequence ID" value="KAK8777919.1"/>
    <property type="molecule type" value="Genomic_DNA"/>
</dbReference>